<keyword evidence="1" id="KW-0732">Signal</keyword>
<comment type="caution">
    <text evidence="2">The sequence shown here is derived from an EMBL/GenBank/DDBJ whole genome shotgun (WGS) entry which is preliminary data.</text>
</comment>
<reference evidence="2" key="1">
    <citation type="submission" date="2021-03" db="EMBL/GenBank/DDBJ databases">
        <authorList>
            <person name="Peeters C."/>
        </authorList>
    </citation>
    <scope>NUCLEOTIDE SEQUENCE</scope>
    <source>
        <strain evidence="2">LMG 31506</strain>
    </source>
</reference>
<gene>
    <name evidence="2" type="ORF">LMG31506_01119</name>
</gene>
<evidence type="ECO:0000313" key="2">
    <source>
        <dbReference type="EMBL" id="CAG2132923.1"/>
    </source>
</evidence>
<dbReference type="RefSeq" id="WP_211946116.1">
    <property type="nucleotide sequence ID" value="NZ_CAJPUY010000003.1"/>
</dbReference>
<organism evidence="2 3">
    <name type="scientific">Cupriavidus yeoncheonensis</name>
    <dbReference type="NCBI Taxonomy" id="1462994"/>
    <lineage>
        <taxon>Bacteria</taxon>
        <taxon>Pseudomonadati</taxon>
        <taxon>Pseudomonadota</taxon>
        <taxon>Betaproteobacteria</taxon>
        <taxon>Burkholderiales</taxon>
        <taxon>Burkholderiaceae</taxon>
        <taxon>Cupriavidus</taxon>
    </lineage>
</organism>
<dbReference type="Proteomes" id="UP000672934">
    <property type="component" value="Unassembled WGS sequence"/>
</dbReference>
<sequence length="127" mass="14075">MTTRQKLRAWTTVACMALTMASGMASADEVPLVTGKQWTESTEQMKKAYLVGIANVVQVDVAYHAGNVPPDTQTIVPRLARGLKGHTLDSVRDGLDRWYAAHPDRLQRPVLETIWFEMVVPGLQGKK</sequence>
<accession>A0A916NCM1</accession>
<keyword evidence="3" id="KW-1185">Reference proteome</keyword>
<dbReference type="AlphaFoldDB" id="A0A916NCM1"/>
<protein>
    <submittedName>
        <fullName evidence="2">Uncharacterized protein</fullName>
    </submittedName>
</protein>
<evidence type="ECO:0000256" key="1">
    <source>
        <dbReference type="SAM" id="SignalP"/>
    </source>
</evidence>
<feature type="signal peptide" evidence="1">
    <location>
        <begin position="1"/>
        <end position="27"/>
    </location>
</feature>
<feature type="chain" id="PRO_5036850189" evidence="1">
    <location>
        <begin position="28"/>
        <end position="127"/>
    </location>
</feature>
<evidence type="ECO:0000313" key="3">
    <source>
        <dbReference type="Proteomes" id="UP000672934"/>
    </source>
</evidence>
<dbReference type="EMBL" id="CAJPUY010000003">
    <property type="protein sequence ID" value="CAG2132923.1"/>
    <property type="molecule type" value="Genomic_DNA"/>
</dbReference>
<proteinExistence type="predicted"/>
<name>A0A916NCM1_9BURK</name>